<protein>
    <submittedName>
        <fullName evidence="1">Uncharacterized protein</fullName>
    </submittedName>
</protein>
<reference evidence="1 2" key="1">
    <citation type="submission" date="2016-09" db="EMBL/GenBank/DDBJ databases">
        <title>Extensive genetic diversity and differential bi-allelic expression allows diatom success in the polar Southern Ocean.</title>
        <authorList>
            <consortium name="DOE Joint Genome Institute"/>
            <person name="Mock T."/>
            <person name="Otillar R.P."/>
            <person name="Strauss J."/>
            <person name="Dupont C."/>
            <person name="Frickenhaus S."/>
            <person name="Maumus F."/>
            <person name="Mcmullan M."/>
            <person name="Sanges R."/>
            <person name="Schmutz J."/>
            <person name="Toseland A."/>
            <person name="Valas R."/>
            <person name="Veluchamy A."/>
            <person name="Ward B.J."/>
            <person name="Allen A."/>
            <person name="Barry K."/>
            <person name="Falciatore A."/>
            <person name="Ferrante M."/>
            <person name="Fortunato A.E."/>
            <person name="Gloeckner G."/>
            <person name="Gruber A."/>
            <person name="Hipkin R."/>
            <person name="Janech M."/>
            <person name="Kroth P."/>
            <person name="Leese F."/>
            <person name="Lindquist E."/>
            <person name="Lyon B.R."/>
            <person name="Martin J."/>
            <person name="Mayer C."/>
            <person name="Parker M."/>
            <person name="Quesneville H."/>
            <person name="Raymond J."/>
            <person name="Uhlig C."/>
            <person name="Valentin K.U."/>
            <person name="Worden A.Z."/>
            <person name="Armbrust E.V."/>
            <person name="Bowler C."/>
            <person name="Green B."/>
            <person name="Moulton V."/>
            <person name="Van Oosterhout C."/>
            <person name="Grigoriev I."/>
        </authorList>
    </citation>
    <scope>NUCLEOTIDE SEQUENCE [LARGE SCALE GENOMIC DNA]</scope>
    <source>
        <strain evidence="1 2">CCMP1102</strain>
    </source>
</reference>
<proteinExistence type="predicted"/>
<gene>
    <name evidence="1" type="ORF">FRACYDRAFT_255530</name>
</gene>
<evidence type="ECO:0000313" key="2">
    <source>
        <dbReference type="Proteomes" id="UP000095751"/>
    </source>
</evidence>
<evidence type="ECO:0000313" key="1">
    <source>
        <dbReference type="EMBL" id="OEU06266.1"/>
    </source>
</evidence>
<dbReference type="AlphaFoldDB" id="A0A1E7EK52"/>
<sequence>MAQNAHVAKILRCYSAHTRPNNLEKLYGAQHYIYGYKVQLLLRALGRLGRCQGVLSPKQGHLGPHTGCITPFTTFQCEEHIPSAQKSGPGIHPMHIKLRLYHLIGTLYMLLGWVRMPEGGVVHISEEKENPYLYLSPSSAHYPCIIKVNVRFLPTPIIRASGSHGTPSAK</sequence>
<accession>A0A1E7EK52</accession>
<dbReference type="EMBL" id="KV784418">
    <property type="protein sequence ID" value="OEU06266.1"/>
    <property type="molecule type" value="Genomic_DNA"/>
</dbReference>
<dbReference type="Proteomes" id="UP000095751">
    <property type="component" value="Unassembled WGS sequence"/>
</dbReference>
<name>A0A1E7EK52_9STRA</name>
<dbReference type="InParanoid" id="A0A1E7EK52"/>
<organism evidence="1 2">
    <name type="scientific">Fragilariopsis cylindrus CCMP1102</name>
    <dbReference type="NCBI Taxonomy" id="635003"/>
    <lineage>
        <taxon>Eukaryota</taxon>
        <taxon>Sar</taxon>
        <taxon>Stramenopiles</taxon>
        <taxon>Ochrophyta</taxon>
        <taxon>Bacillariophyta</taxon>
        <taxon>Bacillariophyceae</taxon>
        <taxon>Bacillariophycidae</taxon>
        <taxon>Bacillariales</taxon>
        <taxon>Bacillariaceae</taxon>
        <taxon>Fragilariopsis</taxon>
    </lineage>
</organism>
<keyword evidence="2" id="KW-1185">Reference proteome</keyword>
<dbReference type="KEGG" id="fcy:FRACYDRAFT_255530"/>